<accession>A0A0A8ZR35</accession>
<organism evidence="1">
    <name type="scientific">Arundo donax</name>
    <name type="common">Giant reed</name>
    <name type="synonym">Donax arundinaceus</name>
    <dbReference type="NCBI Taxonomy" id="35708"/>
    <lineage>
        <taxon>Eukaryota</taxon>
        <taxon>Viridiplantae</taxon>
        <taxon>Streptophyta</taxon>
        <taxon>Embryophyta</taxon>
        <taxon>Tracheophyta</taxon>
        <taxon>Spermatophyta</taxon>
        <taxon>Magnoliopsida</taxon>
        <taxon>Liliopsida</taxon>
        <taxon>Poales</taxon>
        <taxon>Poaceae</taxon>
        <taxon>PACMAD clade</taxon>
        <taxon>Arundinoideae</taxon>
        <taxon>Arundineae</taxon>
        <taxon>Arundo</taxon>
    </lineage>
</organism>
<reference evidence="1" key="2">
    <citation type="journal article" date="2015" name="Data Brief">
        <title>Shoot transcriptome of the giant reed, Arundo donax.</title>
        <authorList>
            <person name="Barrero R.A."/>
            <person name="Guerrero F.D."/>
            <person name="Moolhuijzen P."/>
            <person name="Goolsby J.A."/>
            <person name="Tidwell J."/>
            <person name="Bellgard S.E."/>
            <person name="Bellgard M.I."/>
        </authorList>
    </citation>
    <scope>NUCLEOTIDE SEQUENCE</scope>
    <source>
        <tissue evidence="1">Shoot tissue taken approximately 20 cm above the soil surface</tissue>
    </source>
</reference>
<dbReference type="EMBL" id="GBRH01256639">
    <property type="protein sequence ID" value="JAD41256.1"/>
    <property type="molecule type" value="Transcribed_RNA"/>
</dbReference>
<dbReference type="AlphaFoldDB" id="A0A0A8ZR35"/>
<name>A0A0A8ZR35_ARUDO</name>
<dbReference type="Gene3D" id="3.30.420.40">
    <property type="match status" value="1"/>
</dbReference>
<protein>
    <submittedName>
        <fullName evidence="1">Uncharacterized protein</fullName>
    </submittedName>
</protein>
<reference evidence="1" key="1">
    <citation type="submission" date="2014-09" db="EMBL/GenBank/DDBJ databases">
        <authorList>
            <person name="Magalhaes I.L.F."/>
            <person name="Oliveira U."/>
            <person name="Santos F.R."/>
            <person name="Vidigal T.H.D.A."/>
            <person name="Brescovit A.D."/>
            <person name="Santos A.J."/>
        </authorList>
    </citation>
    <scope>NUCLEOTIDE SEQUENCE</scope>
    <source>
        <tissue evidence="1">Shoot tissue taken approximately 20 cm above the soil surface</tissue>
    </source>
</reference>
<proteinExistence type="predicted"/>
<evidence type="ECO:0000313" key="1">
    <source>
        <dbReference type="EMBL" id="JAD41256.1"/>
    </source>
</evidence>
<sequence length="49" mass="5324">MLTEKLHIKPRDRGLYSAILVLGETFDNQGISLPSNKVLGGAKVSPPVY</sequence>